<keyword evidence="1" id="KW-0812">Transmembrane</keyword>
<keyword evidence="3" id="KW-1185">Reference proteome</keyword>
<accession>A0A6F8ZIS1</accession>
<dbReference type="Proteomes" id="UP000503399">
    <property type="component" value="Chromosome"/>
</dbReference>
<dbReference type="KEGG" id="hfv:R50_2390"/>
<gene>
    <name evidence="2" type="ORF">R50_2390</name>
</gene>
<keyword evidence="1" id="KW-1133">Transmembrane helix</keyword>
<protein>
    <submittedName>
        <fullName evidence="2">Uncharacterized protein</fullName>
    </submittedName>
</protein>
<evidence type="ECO:0000313" key="3">
    <source>
        <dbReference type="Proteomes" id="UP000503399"/>
    </source>
</evidence>
<evidence type="ECO:0000313" key="2">
    <source>
        <dbReference type="EMBL" id="CAB1129887.1"/>
    </source>
</evidence>
<organism evidence="2 3">
    <name type="scientific">Candidatus Hydrogenisulfobacillus filiaventi</name>
    <dbReference type="NCBI Taxonomy" id="2707344"/>
    <lineage>
        <taxon>Bacteria</taxon>
        <taxon>Bacillati</taxon>
        <taxon>Bacillota</taxon>
        <taxon>Clostridia</taxon>
        <taxon>Eubacteriales</taxon>
        <taxon>Clostridiales Family XVII. Incertae Sedis</taxon>
        <taxon>Candidatus Hydrogenisulfobacillus</taxon>
    </lineage>
</organism>
<dbReference type="AlphaFoldDB" id="A0A6F8ZIS1"/>
<dbReference type="EMBL" id="LR778114">
    <property type="protein sequence ID" value="CAB1129887.1"/>
    <property type="molecule type" value="Genomic_DNA"/>
</dbReference>
<proteinExistence type="predicted"/>
<sequence>MTDRVALTVIAVALVILAVVALAVLVAAAAVAVQLLRLQRTVLQRVDGLEQELRGVLERAGRVAVALPAAGQWAGLAASLLQWWLQRTRPARQPPWWQQALGLGYGLWQLTRPRAGKPSPPRKTTGERSS</sequence>
<evidence type="ECO:0000256" key="1">
    <source>
        <dbReference type="SAM" id="Phobius"/>
    </source>
</evidence>
<feature type="transmembrane region" description="Helical" evidence="1">
    <location>
        <begin position="6"/>
        <end position="36"/>
    </location>
</feature>
<keyword evidence="1" id="KW-0472">Membrane</keyword>
<reference evidence="2 3" key="1">
    <citation type="submission" date="2020-02" db="EMBL/GenBank/DDBJ databases">
        <authorList>
            <person name="Hogendoorn C."/>
        </authorList>
    </citation>
    <scope>NUCLEOTIDE SEQUENCE [LARGE SCALE GENOMIC DNA]</scope>
    <source>
        <strain evidence="2">R501</strain>
    </source>
</reference>
<name>A0A6F8ZIS1_9FIRM</name>